<gene>
    <name evidence="2" type="ORF">DFH08DRAFT_824614</name>
</gene>
<dbReference type="AlphaFoldDB" id="A0AAD6Z412"/>
<protein>
    <submittedName>
        <fullName evidence="2">Uncharacterized protein</fullName>
    </submittedName>
</protein>
<evidence type="ECO:0000313" key="3">
    <source>
        <dbReference type="Proteomes" id="UP001218218"/>
    </source>
</evidence>
<sequence length="237" mass="25504">MFCEDCIHGLDRLPFSLHCHKSSTPQEVRASGETTHEHTEDATDYCFAGKIISCAGGGRGPPGGIKQIPVHVSFNIDAINGQMAEFERWMHDDQTDVISQGTDTSRSSLLLFFCSATLGMSLGRESGHQAAPTAPASIPCIPHASHCPSVNKPYKNFRRPATDLLDDVNSDSGGSAVLGVSAVSKMSGILTDEADRQDSGSESDASLSDLEDDFYPARDQQIHDLIADIERNQIIGQ</sequence>
<feature type="region of interest" description="Disordered" evidence="1">
    <location>
        <begin position="189"/>
        <end position="211"/>
    </location>
</feature>
<name>A0AAD6Z412_9AGAR</name>
<accession>A0AAD6Z412</accession>
<proteinExistence type="predicted"/>
<dbReference type="Proteomes" id="UP001218218">
    <property type="component" value="Unassembled WGS sequence"/>
</dbReference>
<organism evidence="2 3">
    <name type="scientific">Mycena albidolilacea</name>
    <dbReference type="NCBI Taxonomy" id="1033008"/>
    <lineage>
        <taxon>Eukaryota</taxon>
        <taxon>Fungi</taxon>
        <taxon>Dikarya</taxon>
        <taxon>Basidiomycota</taxon>
        <taxon>Agaricomycotina</taxon>
        <taxon>Agaricomycetes</taxon>
        <taxon>Agaricomycetidae</taxon>
        <taxon>Agaricales</taxon>
        <taxon>Marasmiineae</taxon>
        <taxon>Mycenaceae</taxon>
        <taxon>Mycena</taxon>
    </lineage>
</organism>
<reference evidence="2" key="1">
    <citation type="submission" date="2023-03" db="EMBL/GenBank/DDBJ databases">
        <title>Massive genome expansion in bonnet fungi (Mycena s.s.) driven by repeated elements and novel gene families across ecological guilds.</title>
        <authorList>
            <consortium name="Lawrence Berkeley National Laboratory"/>
            <person name="Harder C.B."/>
            <person name="Miyauchi S."/>
            <person name="Viragh M."/>
            <person name="Kuo A."/>
            <person name="Thoen E."/>
            <person name="Andreopoulos B."/>
            <person name="Lu D."/>
            <person name="Skrede I."/>
            <person name="Drula E."/>
            <person name="Henrissat B."/>
            <person name="Morin E."/>
            <person name="Kohler A."/>
            <person name="Barry K."/>
            <person name="LaButti K."/>
            <person name="Morin E."/>
            <person name="Salamov A."/>
            <person name="Lipzen A."/>
            <person name="Mereny Z."/>
            <person name="Hegedus B."/>
            <person name="Baldrian P."/>
            <person name="Stursova M."/>
            <person name="Weitz H."/>
            <person name="Taylor A."/>
            <person name="Grigoriev I.V."/>
            <person name="Nagy L.G."/>
            <person name="Martin F."/>
            <person name="Kauserud H."/>
        </authorList>
    </citation>
    <scope>NUCLEOTIDE SEQUENCE</scope>
    <source>
        <strain evidence="2">CBHHK002</strain>
    </source>
</reference>
<dbReference type="EMBL" id="JARIHO010000092">
    <property type="protein sequence ID" value="KAJ7306657.1"/>
    <property type="molecule type" value="Genomic_DNA"/>
</dbReference>
<comment type="caution">
    <text evidence="2">The sequence shown here is derived from an EMBL/GenBank/DDBJ whole genome shotgun (WGS) entry which is preliminary data.</text>
</comment>
<evidence type="ECO:0000313" key="2">
    <source>
        <dbReference type="EMBL" id="KAJ7306657.1"/>
    </source>
</evidence>
<keyword evidence="3" id="KW-1185">Reference proteome</keyword>
<evidence type="ECO:0000256" key="1">
    <source>
        <dbReference type="SAM" id="MobiDB-lite"/>
    </source>
</evidence>